<dbReference type="Proteomes" id="UP001266305">
    <property type="component" value="Unassembled WGS sequence"/>
</dbReference>
<comment type="caution">
    <text evidence="1">The sequence shown here is derived from an EMBL/GenBank/DDBJ whole genome shotgun (WGS) entry which is preliminary data.</text>
</comment>
<sequence>MELRRVFRAWKGKLAPPRCRAHPRVLLAFLCLAEFLFRSQHFDLMSSGPVFACCVLSSTKDICEYKNNYSPNPMPGTETYRAAIIFKAKAEVFHGWPVPRPVLPSLSLGSSFCWQIWLVKNK</sequence>
<accession>A0ABQ9TDN5</accession>
<name>A0ABQ9TDN5_SAGOE</name>
<evidence type="ECO:0000313" key="2">
    <source>
        <dbReference type="Proteomes" id="UP001266305"/>
    </source>
</evidence>
<proteinExistence type="predicted"/>
<dbReference type="EMBL" id="JASSZA010000023">
    <property type="protein sequence ID" value="KAK2082740.1"/>
    <property type="molecule type" value="Genomic_DNA"/>
</dbReference>
<reference evidence="1 2" key="1">
    <citation type="submission" date="2023-05" db="EMBL/GenBank/DDBJ databases">
        <title>B98-5 Cell Line De Novo Hybrid Assembly: An Optical Mapping Approach.</title>
        <authorList>
            <person name="Kananen K."/>
            <person name="Auerbach J.A."/>
            <person name="Kautto E."/>
            <person name="Blachly J.S."/>
        </authorList>
    </citation>
    <scope>NUCLEOTIDE SEQUENCE [LARGE SCALE GENOMIC DNA]</scope>
    <source>
        <strain evidence="1">B95-8</strain>
        <tissue evidence="1">Cell line</tissue>
    </source>
</reference>
<gene>
    <name evidence="1" type="ORF">P7K49_037976</name>
</gene>
<keyword evidence="2" id="KW-1185">Reference proteome</keyword>
<organism evidence="1 2">
    <name type="scientific">Saguinus oedipus</name>
    <name type="common">Cotton-top tamarin</name>
    <name type="synonym">Oedipomidas oedipus</name>
    <dbReference type="NCBI Taxonomy" id="9490"/>
    <lineage>
        <taxon>Eukaryota</taxon>
        <taxon>Metazoa</taxon>
        <taxon>Chordata</taxon>
        <taxon>Craniata</taxon>
        <taxon>Vertebrata</taxon>
        <taxon>Euteleostomi</taxon>
        <taxon>Mammalia</taxon>
        <taxon>Eutheria</taxon>
        <taxon>Euarchontoglires</taxon>
        <taxon>Primates</taxon>
        <taxon>Haplorrhini</taxon>
        <taxon>Platyrrhini</taxon>
        <taxon>Cebidae</taxon>
        <taxon>Callitrichinae</taxon>
        <taxon>Saguinus</taxon>
    </lineage>
</organism>
<protein>
    <submittedName>
        <fullName evidence="1">Uncharacterized protein</fullName>
    </submittedName>
</protein>
<evidence type="ECO:0000313" key="1">
    <source>
        <dbReference type="EMBL" id="KAK2082740.1"/>
    </source>
</evidence>